<comment type="caution">
    <text evidence="1">The sequence shown here is derived from an EMBL/GenBank/DDBJ whole genome shotgun (WGS) entry which is preliminary data.</text>
</comment>
<keyword evidence="2" id="KW-1185">Reference proteome</keyword>
<proteinExistence type="predicted"/>
<dbReference type="InterPro" id="IPR036648">
    <property type="entry name" value="CN_Hdrase_a/SCN_Hdrase_g_sf"/>
</dbReference>
<name>A0ABU7YYD6_9GAMM</name>
<reference evidence="1 2" key="1">
    <citation type="journal article" date="2016" name="Int. J. Syst. Evol. Microbiol.">
        <title>Lysobacter erysipheiresistens sp. nov., an antagonist of powdery mildew, isolated from tobacco-cultivated soil.</title>
        <authorList>
            <person name="Xie B."/>
            <person name="Li T."/>
            <person name="Lin X."/>
            <person name="Wang C.J."/>
            <person name="Chen Y.J."/>
            <person name="Liu W.J."/>
            <person name="Zhao Z.W."/>
        </authorList>
    </citation>
    <scope>NUCLEOTIDE SEQUENCE [LARGE SCALE GENOMIC DNA]</scope>
    <source>
        <strain evidence="1 2">RS-LYSO-3</strain>
    </source>
</reference>
<evidence type="ECO:0000313" key="2">
    <source>
        <dbReference type="Proteomes" id="UP001355056"/>
    </source>
</evidence>
<dbReference type="EMBL" id="JAXGFP010000003">
    <property type="protein sequence ID" value="MEG3183995.1"/>
    <property type="molecule type" value="Genomic_DNA"/>
</dbReference>
<evidence type="ECO:0000313" key="1">
    <source>
        <dbReference type="EMBL" id="MEG3183995.1"/>
    </source>
</evidence>
<sequence length="78" mass="8672">MANQDNARKLLERLAQDDAFRAQMESDPITALAEHGFKVDPSIAPSKVQLPSKDEITSNIDLLSKQLEATSGWVIFCR</sequence>
<dbReference type="NCBIfam" id="TIGR04509">
    <property type="entry name" value="mod_pep_NH_fam"/>
    <property type="match status" value="1"/>
</dbReference>
<organism evidence="1 2">
    <name type="scientific">Novilysobacter erysipheiresistens</name>
    <dbReference type="NCBI Taxonomy" id="1749332"/>
    <lineage>
        <taxon>Bacteria</taxon>
        <taxon>Pseudomonadati</taxon>
        <taxon>Pseudomonadota</taxon>
        <taxon>Gammaproteobacteria</taxon>
        <taxon>Lysobacterales</taxon>
        <taxon>Lysobacteraceae</taxon>
        <taxon>Novilysobacter</taxon>
    </lineage>
</organism>
<dbReference type="Proteomes" id="UP001355056">
    <property type="component" value="Unassembled WGS sequence"/>
</dbReference>
<dbReference type="SUPFAM" id="SSF56209">
    <property type="entry name" value="Nitrile hydratase alpha chain"/>
    <property type="match status" value="1"/>
</dbReference>
<dbReference type="InterPro" id="IPR030976">
    <property type="entry name" value="Mod_pep_NH_fam"/>
</dbReference>
<protein>
    <submittedName>
        <fullName evidence="1">NHLP-related RiPP peptide</fullName>
    </submittedName>
</protein>
<accession>A0ABU7YYD6</accession>
<gene>
    <name evidence="1" type="ORF">SNE34_08230</name>
</gene>
<dbReference type="RefSeq" id="WP_332616476.1">
    <property type="nucleotide sequence ID" value="NZ_JAXGFP010000003.1"/>
</dbReference>